<evidence type="ECO:0000256" key="2">
    <source>
        <dbReference type="SAM" id="MobiDB-lite"/>
    </source>
</evidence>
<keyword evidence="4" id="KW-1185">Reference proteome</keyword>
<dbReference type="Proteomes" id="UP000410492">
    <property type="component" value="Unassembled WGS sequence"/>
</dbReference>
<dbReference type="OrthoDB" id="6621649at2759"/>
<evidence type="ECO:0000256" key="1">
    <source>
        <dbReference type="SAM" id="Coils"/>
    </source>
</evidence>
<feature type="coiled-coil region" evidence="1">
    <location>
        <begin position="153"/>
        <end position="187"/>
    </location>
</feature>
<gene>
    <name evidence="3" type="ORF">CALMAC_LOCUS12568</name>
</gene>
<accession>A0A653CXE1</accession>
<feature type="region of interest" description="Disordered" evidence="2">
    <location>
        <begin position="260"/>
        <end position="280"/>
    </location>
</feature>
<sequence>MSSETNGIPPTATKRKKNRDKQSLSNLNSFDLSFSNCNNFPFNSTAYLTVPDMSTHYASCLNYTNPTEPISLPVYPLNCHPKYNCAPHHVNWMKGSSKHMTMPNFTHANGDNEYLSLPVVNVDPTDDTCKRSFSDPGLPDESDSGSSFDDCILQKLTHQVNYLKESNKKLTKEVMELKVEVNMLKQQQSYRHYDRDYEPGMVADIIREVRDAARVREDALLARVKHLIEEKQLSLMVNHKSNNNERISKLEDQMKSLNISNQRSEDTVSNSNNTSAVEESINGSARQVLELEREALELRRELQDARAKKEESDKKISQLDKKLATLLRRNEAASASEDDVRTASSIESLSVITAATSTSSLVQGGPPPKVILTGPVTDL</sequence>
<name>A0A653CXE1_CALMS</name>
<evidence type="ECO:0000313" key="4">
    <source>
        <dbReference type="Proteomes" id="UP000410492"/>
    </source>
</evidence>
<feature type="region of interest" description="Disordered" evidence="2">
    <location>
        <begin position="1"/>
        <end position="23"/>
    </location>
</feature>
<evidence type="ECO:0000313" key="3">
    <source>
        <dbReference type="EMBL" id="VEN52410.1"/>
    </source>
</evidence>
<proteinExistence type="predicted"/>
<organism evidence="3 4">
    <name type="scientific">Callosobruchus maculatus</name>
    <name type="common">Southern cowpea weevil</name>
    <name type="synonym">Pulse bruchid</name>
    <dbReference type="NCBI Taxonomy" id="64391"/>
    <lineage>
        <taxon>Eukaryota</taxon>
        <taxon>Metazoa</taxon>
        <taxon>Ecdysozoa</taxon>
        <taxon>Arthropoda</taxon>
        <taxon>Hexapoda</taxon>
        <taxon>Insecta</taxon>
        <taxon>Pterygota</taxon>
        <taxon>Neoptera</taxon>
        <taxon>Endopterygota</taxon>
        <taxon>Coleoptera</taxon>
        <taxon>Polyphaga</taxon>
        <taxon>Cucujiformia</taxon>
        <taxon>Chrysomeloidea</taxon>
        <taxon>Chrysomelidae</taxon>
        <taxon>Bruchinae</taxon>
        <taxon>Bruchini</taxon>
        <taxon>Callosobruchus</taxon>
    </lineage>
</organism>
<dbReference type="EMBL" id="CAACVG010009205">
    <property type="protein sequence ID" value="VEN52410.1"/>
    <property type="molecule type" value="Genomic_DNA"/>
</dbReference>
<reference evidence="3 4" key="1">
    <citation type="submission" date="2019-01" db="EMBL/GenBank/DDBJ databases">
        <authorList>
            <person name="Sayadi A."/>
        </authorList>
    </citation>
    <scope>NUCLEOTIDE SEQUENCE [LARGE SCALE GENOMIC DNA]</scope>
</reference>
<keyword evidence="1" id="KW-0175">Coiled coil</keyword>
<protein>
    <submittedName>
        <fullName evidence="3">Uncharacterized protein</fullName>
    </submittedName>
</protein>
<dbReference type="AlphaFoldDB" id="A0A653CXE1"/>